<dbReference type="PANTHER" id="PTHR20842">
    <property type="entry name" value="PROTEASE S51 ALPHA-ASPARTYL DIPEPTIDASE"/>
    <property type="match status" value="1"/>
</dbReference>
<dbReference type="PANTHER" id="PTHR20842:SF0">
    <property type="entry name" value="ALPHA-ASPARTYL DIPEPTIDASE"/>
    <property type="match status" value="1"/>
</dbReference>
<comment type="similarity">
    <text evidence="1">Belongs to the peptidase S51 family.</text>
</comment>
<dbReference type="InterPro" id="IPR029062">
    <property type="entry name" value="Class_I_gatase-like"/>
</dbReference>
<evidence type="ECO:0000313" key="5">
    <source>
        <dbReference type="EMBL" id="QPZ38745.1"/>
    </source>
</evidence>
<keyword evidence="4" id="KW-0720">Serine protease</keyword>
<keyword evidence="2" id="KW-0645">Protease</keyword>
<evidence type="ECO:0000313" key="6">
    <source>
        <dbReference type="Proteomes" id="UP000662814"/>
    </source>
</evidence>
<dbReference type="Proteomes" id="UP000662814">
    <property type="component" value="Chromosome"/>
</dbReference>
<evidence type="ECO:0000256" key="2">
    <source>
        <dbReference type="ARBA" id="ARBA00022670"/>
    </source>
</evidence>
<accession>A0ABX6YK72</accession>
<reference evidence="5 6" key="1">
    <citation type="submission" date="2020-12" db="EMBL/GenBank/DDBJ databases">
        <title>Microbacterium sp. HY060.</title>
        <authorList>
            <person name="Zhou J."/>
        </authorList>
    </citation>
    <scope>NUCLEOTIDE SEQUENCE [LARGE SCALE GENOMIC DNA]</scope>
    <source>
        <strain evidence="5 6">HY60</strain>
    </source>
</reference>
<gene>
    <name evidence="5" type="ORF">HCR76_01145</name>
</gene>
<keyword evidence="3" id="KW-0378">Hydrolase</keyword>
<protein>
    <submittedName>
        <fullName evidence="5">Peptidase E</fullName>
    </submittedName>
</protein>
<name>A0ABX6YK72_9MICO</name>
<dbReference type="InterPro" id="IPR005320">
    <property type="entry name" value="Peptidase_S51"/>
</dbReference>
<organism evidence="5 6">
    <name type="scientific">Paramicrobacterium chengjingii</name>
    <dbReference type="NCBI Taxonomy" id="2769067"/>
    <lineage>
        <taxon>Bacteria</taxon>
        <taxon>Bacillati</taxon>
        <taxon>Actinomycetota</taxon>
        <taxon>Actinomycetes</taxon>
        <taxon>Micrococcales</taxon>
        <taxon>Microbacteriaceae</taxon>
        <taxon>Paramicrobacterium</taxon>
    </lineage>
</organism>
<keyword evidence="6" id="KW-1185">Reference proteome</keyword>
<sequence length="238" mass="25545">MRGTIVVLGGGGFSMSDDGFSLIDDHILDLTGKTRPRVCFVPTASGDADGYSKRFEDAFADRAETSVLSLFCHDPWGYTDPRMILEQDVIYVGGGSTANLLAIWRLHGLPDLLSEAAENGTVLAGISAGMNCWFESSSTDSYGPLAPLLDGLGFVGGSACPHYLGEPGRREKYQRWVASSELPDGYAIDDYASVVFRDGAFVEAISEKPDRSVFRVRRDGDGACEDPVAVRLLGSTTS</sequence>
<dbReference type="CDD" id="cd03146">
    <property type="entry name" value="GAT1_Peptidase_E"/>
    <property type="match status" value="1"/>
</dbReference>
<dbReference type="RefSeq" id="WP_166985652.1">
    <property type="nucleotide sequence ID" value="NZ_CP061169.1"/>
</dbReference>
<evidence type="ECO:0000256" key="1">
    <source>
        <dbReference type="ARBA" id="ARBA00006534"/>
    </source>
</evidence>
<dbReference type="Gene3D" id="3.40.50.880">
    <property type="match status" value="1"/>
</dbReference>
<evidence type="ECO:0000256" key="3">
    <source>
        <dbReference type="ARBA" id="ARBA00022801"/>
    </source>
</evidence>
<dbReference type="EMBL" id="CP061169">
    <property type="protein sequence ID" value="QPZ38745.1"/>
    <property type="molecule type" value="Genomic_DNA"/>
</dbReference>
<evidence type="ECO:0000256" key="4">
    <source>
        <dbReference type="ARBA" id="ARBA00022825"/>
    </source>
</evidence>
<dbReference type="SUPFAM" id="SSF52317">
    <property type="entry name" value="Class I glutamine amidotransferase-like"/>
    <property type="match status" value="1"/>
</dbReference>
<proteinExistence type="inferred from homology"/>
<dbReference type="Pfam" id="PF03575">
    <property type="entry name" value="Peptidase_S51"/>
    <property type="match status" value="1"/>
</dbReference>